<keyword evidence="2" id="KW-1185">Reference proteome</keyword>
<gene>
    <name evidence="1" type="ORF">AB1I70_28595</name>
</gene>
<dbReference type="RefSeq" id="WP_262731533.1">
    <property type="nucleotide sequence ID" value="NZ_JBFDTS010000013.1"/>
</dbReference>
<sequence>MEKYTDLELLISAAKGGDQEAIAALNEITEQISQFQ</sequence>
<dbReference type="Proteomes" id="UP001571110">
    <property type="component" value="Unassembled WGS sequence"/>
</dbReference>
<proteinExistence type="predicted"/>
<reference evidence="1 2" key="1">
    <citation type="submission" date="2024-06" db="EMBL/GenBank/DDBJ databases">
        <title>Genetic profile and toxigenic potential of Bacillus cereus isolates from a Norwegian ice cream production plant,.</title>
        <authorList>
            <person name="Lindback T."/>
            <person name="Llarena A.-K."/>
            <person name="O'Sullivan K."/>
            <person name="Monshaugen M."/>
            <person name="Holmemo C.W."/>
            <person name="Aspholm M."/>
        </authorList>
    </citation>
    <scope>NUCLEOTIDE SEQUENCE [LARGE SCALE GENOMIC DNA]</scope>
    <source>
        <strain evidence="1 2">NVH-YM330</strain>
    </source>
</reference>
<comment type="caution">
    <text evidence="1">The sequence shown here is derived from an EMBL/GenBank/DDBJ whole genome shotgun (WGS) entry which is preliminary data.</text>
</comment>
<name>A0ABV4S1K3_9BACI</name>
<evidence type="ECO:0000313" key="1">
    <source>
        <dbReference type="EMBL" id="MFA2795235.1"/>
    </source>
</evidence>
<dbReference type="EMBL" id="JBFDTY010000017">
    <property type="protein sequence ID" value="MFA2795235.1"/>
    <property type="molecule type" value="Genomic_DNA"/>
</dbReference>
<protein>
    <submittedName>
        <fullName evidence="1">DNA polymerase III subunit delta</fullName>
    </submittedName>
</protein>
<evidence type="ECO:0000313" key="2">
    <source>
        <dbReference type="Proteomes" id="UP001571110"/>
    </source>
</evidence>
<accession>A0ABV4S1K3</accession>
<organism evidence="1 2">
    <name type="scientific">Bacillus mobilis</name>
    <dbReference type="NCBI Taxonomy" id="2026190"/>
    <lineage>
        <taxon>Bacteria</taxon>
        <taxon>Bacillati</taxon>
        <taxon>Bacillota</taxon>
        <taxon>Bacilli</taxon>
        <taxon>Bacillales</taxon>
        <taxon>Bacillaceae</taxon>
        <taxon>Bacillus</taxon>
        <taxon>Bacillus cereus group</taxon>
    </lineage>
</organism>